<protein>
    <submittedName>
        <fullName evidence="2">Dienelactone hydrolase family protein</fullName>
    </submittedName>
</protein>
<dbReference type="EMBL" id="JAPWIJ010000004">
    <property type="protein sequence ID" value="MCZ4518871.1"/>
    <property type="molecule type" value="Genomic_DNA"/>
</dbReference>
<dbReference type="Pfam" id="PF01738">
    <property type="entry name" value="DLH"/>
    <property type="match status" value="1"/>
</dbReference>
<comment type="caution">
    <text evidence="2">The sequence shown here is derived from an EMBL/GenBank/DDBJ whole genome shotgun (WGS) entry which is preliminary data.</text>
</comment>
<evidence type="ECO:0000313" key="3">
    <source>
        <dbReference type="Proteomes" id="UP001081071"/>
    </source>
</evidence>
<dbReference type="Proteomes" id="UP001081071">
    <property type="component" value="Unassembled WGS sequence"/>
</dbReference>
<dbReference type="SUPFAM" id="SSF53474">
    <property type="entry name" value="alpha/beta-Hydrolases"/>
    <property type="match status" value="1"/>
</dbReference>
<dbReference type="InterPro" id="IPR002925">
    <property type="entry name" value="Dienelactn_hydro"/>
</dbReference>
<keyword evidence="2" id="KW-0378">Hydrolase</keyword>
<organism evidence="2 3">
    <name type="scientific">Rhodococcus ruber</name>
    <dbReference type="NCBI Taxonomy" id="1830"/>
    <lineage>
        <taxon>Bacteria</taxon>
        <taxon>Bacillati</taxon>
        <taxon>Actinomycetota</taxon>
        <taxon>Actinomycetes</taxon>
        <taxon>Mycobacteriales</taxon>
        <taxon>Nocardiaceae</taxon>
        <taxon>Rhodococcus</taxon>
    </lineage>
</organism>
<dbReference type="InterPro" id="IPR029058">
    <property type="entry name" value="AB_hydrolase_fold"/>
</dbReference>
<reference evidence="2" key="1">
    <citation type="submission" date="2022-12" db="EMBL/GenBank/DDBJ databases">
        <authorList>
            <person name="Krivoruchko A.V."/>
            <person name="Elkin A."/>
        </authorList>
    </citation>
    <scope>NUCLEOTIDE SEQUENCE</scope>
    <source>
        <strain evidence="2">IEGM 1391</strain>
    </source>
</reference>
<name>A0ABT4MD38_9NOCA</name>
<proteinExistence type="predicted"/>
<dbReference type="RefSeq" id="WP_269603724.1">
    <property type="nucleotide sequence ID" value="NZ_JAPWIJ010000004.1"/>
</dbReference>
<accession>A0ABT4MD38</accession>
<dbReference type="GO" id="GO:0016787">
    <property type="term" value="F:hydrolase activity"/>
    <property type="evidence" value="ECO:0007669"/>
    <property type="project" value="UniProtKB-KW"/>
</dbReference>
<dbReference type="Gene3D" id="3.40.50.1820">
    <property type="entry name" value="alpha/beta hydrolase"/>
    <property type="match status" value="1"/>
</dbReference>
<feature type="domain" description="Dienelactone hydrolase" evidence="1">
    <location>
        <begin position="77"/>
        <end position="222"/>
    </location>
</feature>
<dbReference type="InterPro" id="IPR051049">
    <property type="entry name" value="Dienelactone_hydrolase-like"/>
</dbReference>
<gene>
    <name evidence="2" type="ORF">O4220_10110</name>
</gene>
<dbReference type="PANTHER" id="PTHR46623:SF6">
    <property type="entry name" value="ALPHA_BETA-HYDROLASES SUPERFAMILY PROTEIN"/>
    <property type="match status" value="1"/>
</dbReference>
<keyword evidence="3" id="KW-1185">Reference proteome</keyword>
<evidence type="ECO:0000259" key="1">
    <source>
        <dbReference type="Pfam" id="PF01738"/>
    </source>
</evidence>
<sequence length="243" mass="25902">MASAVSIRPREDTVDSQLGSVAISQIDLGGIPRSAVLLLLGPGGDFESDSTQHLNDLATHGYEGVAADLRGIDGTEDQLESVVESLLAHVARRGWESEQTALLGYGLGGRVALSASARFGLGAAISVSPTAIAAGDGHLSAAVARLAPLVRTPWLGLFGEEDLTAPATACDELETVLREDSPVFTQLVRYPSVGDDFHRPSSESIEIAASYDYWQRTIEWLNLRVQPRLTPLALAWNARRSLS</sequence>
<evidence type="ECO:0000313" key="2">
    <source>
        <dbReference type="EMBL" id="MCZ4518871.1"/>
    </source>
</evidence>
<dbReference type="PANTHER" id="PTHR46623">
    <property type="entry name" value="CARBOXYMETHYLENEBUTENOLIDASE-RELATED"/>
    <property type="match status" value="1"/>
</dbReference>